<dbReference type="EMBL" id="JAWWNJ010000002">
    <property type="protein sequence ID" value="KAK7061238.1"/>
    <property type="molecule type" value="Genomic_DNA"/>
</dbReference>
<sequence>MKTLRQVLHRLSQHHERALELLVKLGSSLAYYRNGNEADLNESVRLLGRARSHYATNPLYQAHIFNCLSTALLNRFEISGIQADIDGAVTHFQEALELVPDENRNKPVLYDNLCEAFTRRFIHFKVLLDADGAVQMAENALDLTPDGHRQEPIRVDALGRSLSRRYDASGDPVDAQRAIAAAENALRMVTAVHPDYVEFHMNLAITLHRRFIRLDNMPDLERAIALLRSVKSDTRNAGMHRKILGKLGLFLVSKYNRNESADVAEAIAVLEETVALTPDADEDSNEHLDYLATAYKARFQRLGDIGDIDNSISFLSSCLEQPHAVLANYQSHKENLGSVLILRFQAIGGIRDVDRAIKLLSEVVASTEMHKMQDELGPLTNLGIAHLLRYMQTQRSGDIEAAVSCFENVIKATQDSSHPMRHFFVNNLALALNRRFDQVGDLQPGDVDRAIALFEEAIQLCPDDQLRRAAYLNNLVVSALLRFRRDHDSSDIDKALVAGTESVRLTPAEHVDYSSHQFNLGRAWLTRSRESEGERTMLDTAVQCFSSAALASNSPPRMKFGAASEWSRCAWADKHESLLEACKIALELLPQVAWLGLPFSDRLEELVQTGNIVNAAAATSIDHGANETAVEWLEQGRSIVWGQILQLRSPMDELREIRPDLAARFRELSSALDKSNNNLSFESTGQSHRRSTAEWQALLYDIRENTKLKRFLLPKSLSELVAVGLPGPVIMLNVSLFRCDALILVPWSTSVKHLPLSEFSYEDATRLRDSLSSVLRTNGRHIFDDTRLKGRPAALPTDPDTDQVFVSILATLWSNVVYPVIEALELKPTSIDQLPRLWWCPTGALTFLPLHAAGMYDNPAAGNKLSDYAISSYLPTLRALRDPPTISPGNERKFKVLGVGVPSGSSPLPGTREELRHISGHVGLSRFVSLIDNKATVDAVSSGIEECAWAHFACHGLQNPLEPTQSSLLLTNETQLTISQITQLSLPHAELAFLSACQTATGDAKLTDEAMHLSASMLHAGYRSVVGTMWSIMDRDAPQVSDDFYRYLFRKEVPDYRDSARALHEAVDNLRLKKKSRSFLAWVPFIHIGA</sequence>
<dbReference type="AlphaFoldDB" id="A0AAW0E9Y9"/>
<dbReference type="Pfam" id="PF13432">
    <property type="entry name" value="TPR_16"/>
    <property type="match status" value="1"/>
</dbReference>
<dbReference type="SUPFAM" id="SSF48452">
    <property type="entry name" value="TPR-like"/>
    <property type="match status" value="2"/>
</dbReference>
<organism evidence="2 3">
    <name type="scientific">Favolaschia claudopus</name>
    <dbReference type="NCBI Taxonomy" id="2862362"/>
    <lineage>
        <taxon>Eukaryota</taxon>
        <taxon>Fungi</taxon>
        <taxon>Dikarya</taxon>
        <taxon>Basidiomycota</taxon>
        <taxon>Agaricomycotina</taxon>
        <taxon>Agaricomycetes</taxon>
        <taxon>Agaricomycetidae</taxon>
        <taxon>Agaricales</taxon>
        <taxon>Marasmiineae</taxon>
        <taxon>Mycenaceae</taxon>
        <taxon>Favolaschia</taxon>
    </lineage>
</organism>
<accession>A0AAW0E9Y9</accession>
<proteinExistence type="predicted"/>
<dbReference type="Pfam" id="PF12770">
    <property type="entry name" value="CHAT"/>
    <property type="match status" value="1"/>
</dbReference>
<dbReference type="InterPro" id="IPR024983">
    <property type="entry name" value="CHAT_dom"/>
</dbReference>
<dbReference type="Gene3D" id="1.25.40.10">
    <property type="entry name" value="Tetratricopeptide repeat domain"/>
    <property type="match status" value="2"/>
</dbReference>
<name>A0AAW0E9Y9_9AGAR</name>
<evidence type="ECO:0000313" key="3">
    <source>
        <dbReference type="Proteomes" id="UP001362999"/>
    </source>
</evidence>
<reference evidence="2 3" key="1">
    <citation type="journal article" date="2024" name="J Genomics">
        <title>Draft genome sequencing and assembly of Favolaschia claudopus CIRM-BRFM 2984 isolated from oak limbs.</title>
        <authorList>
            <person name="Navarro D."/>
            <person name="Drula E."/>
            <person name="Chaduli D."/>
            <person name="Cazenave R."/>
            <person name="Ahrendt S."/>
            <person name="Wang J."/>
            <person name="Lipzen A."/>
            <person name="Daum C."/>
            <person name="Barry K."/>
            <person name="Grigoriev I.V."/>
            <person name="Favel A."/>
            <person name="Rosso M.N."/>
            <person name="Martin F."/>
        </authorList>
    </citation>
    <scope>NUCLEOTIDE SEQUENCE [LARGE SCALE GENOMIC DNA]</scope>
    <source>
        <strain evidence="2 3">CIRM-BRFM 2984</strain>
    </source>
</reference>
<feature type="domain" description="CHAT" evidence="1">
    <location>
        <begin position="809"/>
        <end position="1090"/>
    </location>
</feature>
<gene>
    <name evidence="2" type="ORF">R3P38DRAFT_2495108</name>
</gene>
<evidence type="ECO:0000313" key="2">
    <source>
        <dbReference type="EMBL" id="KAK7061238.1"/>
    </source>
</evidence>
<evidence type="ECO:0000259" key="1">
    <source>
        <dbReference type="Pfam" id="PF12770"/>
    </source>
</evidence>
<comment type="caution">
    <text evidence="2">The sequence shown here is derived from an EMBL/GenBank/DDBJ whole genome shotgun (WGS) entry which is preliminary data.</text>
</comment>
<dbReference type="Proteomes" id="UP001362999">
    <property type="component" value="Unassembled WGS sequence"/>
</dbReference>
<keyword evidence="3" id="KW-1185">Reference proteome</keyword>
<dbReference type="InterPro" id="IPR011990">
    <property type="entry name" value="TPR-like_helical_dom_sf"/>
</dbReference>
<protein>
    <submittedName>
        <fullName evidence="2">CHAT domain-containing protein</fullName>
    </submittedName>
</protein>